<accession>A0A6F8U2Z2</accession>
<keyword evidence="1" id="KW-0812">Transmembrane</keyword>
<feature type="transmembrane region" description="Helical" evidence="1">
    <location>
        <begin position="38"/>
        <end position="58"/>
    </location>
</feature>
<keyword evidence="3" id="KW-1185">Reference proteome</keyword>
<evidence type="ECO:0000313" key="3">
    <source>
        <dbReference type="Proteomes" id="UP000502259"/>
    </source>
</evidence>
<protein>
    <submittedName>
        <fullName evidence="2">Uncharacterized protein</fullName>
    </submittedName>
</protein>
<evidence type="ECO:0000256" key="1">
    <source>
        <dbReference type="SAM" id="Phobius"/>
    </source>
</evidence>
<keyword evidence="1" id="KW-1133">Transmembrane helix</keyword>
<name>A0A6F8U2Z2_9GAMM</name>
<evidence type="ECO:0000313" key="2">
    <source>
        <dbReference type="EMBL" id="BCB08027.1"/>
    </source>
</evidence>
<proteinExistence type="predicted"/>
<dbReference type="EMBL" id="AP022843">
    <property type="protein sequence ID" value="BCB08027.1"/>
    <property type="molecule type" value="Genomic_DNA"/>
</dbReference>
<dbReference type="AlphaFoldDB" id="A0A6F8U2Z2"/>
<organism evidence="2 3">
    <name type="scientific">Halomonas hydrothermalis</name>
    <dbReference type="NCBI Taxonomy" id="115561"/>
    <lineage>
        <taxon>Bacteria</taxon>
        <taxon>Pseudomonadati</taxon>
        <taxon>Pseudomonadota</taxon>
        <taxon>Gammaproteobacteria</taxon>
        <taxon>Oceanospirillales</taxon>
        <taxon>Halomonadaceae</taxon>
        <taxon>Halomonas</taxon>
    </lineage>
</organism>
<keyword evidence="1" id="KW-0472">Membrane</keyword>
<dbReference type="Proteomes" id="UP000502259">
    <property type="component" value="Chromosome"/>
</dbReference>
<gene>
    <name evidence="2" type="ORF">HHSLTHF2_19170</name>
</gene>
<reference evidence="2 3" key="1">
    <citation type="submission" date="2020-03" db="EMBL/GenBank/DDBJ databases">
        <title>Complete Genome Sequence of Halomonas hydrothermalis Strain Slthf2, Halophilic Bacterium Isolated from Deep-Sea Hydrothermal-Vent Environments.</title>
        <authorList>
            <person name="Takeyama N."/>
            <person name="Huang M."/>
            <person name="Sato K."/>
            <person name="Galipon J."/>
            <person name="Arakawa K."/>
        </authorList>
    </citation>
    <scope>NUCLEOTIDE SEQUENCE [LARGE SCALE GENOMIC DNA]</scope>
    <source>
        <strain evidence="2 3">Slthf2</strain>
    </source>
</reference>
<sequence>MLPTQARNVTRPKPGVVHGQHPRHHMIHIGNVIQVGQIGFAMGAAVAALLSLFLLIGFKANKQRFDFIRF</sequence>